<organism evidence="1 2">
    <name type="scientific">Thiobacter aerophilum</name>
    <dbReference type="NCBI Taxonomy" id="3121275"/>
    <lineage>
        <taxon>Bacteria</taxon>
        <taxon>Pseudomonadati</taxon>
        <taxon>Pseudomonadota</taxon>
        <taxon>Betaproteobacteria</taxon>
        <taxon>Burkholderiales</taxon>
        <taxon>Thiobacteraceae</taxon>
        <taxon>Thiobacter</taxon>
    </lineage>
</organism>
<dbReference type="EMBL" id="JBAJEX010000007">
    <property type="protein sequence ID" value="MEO1767394.1"/>
    <property type="molecule type" value="Genomic_DNA"/>
</dbReference>
<accession>A0ABV0EIZ7</accession>
<dbReference type="Proteomes" id="UP001482231">
    <property type="component" value="Unassembled WGS sequence"/>
</dbReference>
<proteinExistence type="predicted"/>
<keyword evidence="2" id="KW-1185">Reference proteome</keyword>
<comment type="caution">
    <text evidence="1">The sequence shown here is derived from an EMBL/GenBank/DDBJ whole genome shotgun (WGS) entry which is preliminary data.</text>
</comment>
<evidence type="ECO:0000313" key="2">
    <source>
        <dbReference type="Proteomes" id="UP001482231"/>
    </source>
</evidence>
<dbReference type="RefSeq" id="WP_347308505.1">
    <property type="nucleotide sequence ID" value="NZ_JBAJEX010000007.1"/>
</dbReference>
<gene>
    <name evidence="1" type="ORF">V6E02_09230</name>
</gene>
<protein>
    <submittedName>
        <fullName evidence="1">Uncharacterized protein</fullName>
    </submittedName>
</protein>
<reference evidence="1 2" key="1">
    <citation type="submission" date="2024-02" db="EMBL/GenBank/DDBJ databases">
        <title>New thermophilic sulfur-oxidizing bacteria from a hot springs of the Uzon caldera (Kamchatka, Russia).</title>
        <authorList>
            <person name="Dukat A.M."/>
            <person name="Elcheninov A.G."/>
            <person name="Frolov E.N."/>
        </authorList>
    </citation>
    <scope>NUCLEOTIDE SEQUENCE [LARGE SCALE GENOMIC DNA]</scope>
    <source>
        <strain evidence="1 2">AK1</strain>
    </source>
</reference>
<evidence type="ECO:0000313" key="1">
    <source>
        <dbReference type="EMBL" id="MEO1767394.1"/>
    </source>
</evidence>
<name>A0ABV0EIZ7_9BURK</name>
<sequence>MKPAILVAREVFDAVLASLGAHFEVVGAVDDAARSGARPRNRPNPDAGRG</sequence>